<proteinExistence type="predicted"/>
<name>A0ACB8SJ77_9AGAM</name>
<evidence type="ECO:0000313" key="1">
    <source>
        <dbReference type="EMBL" id="KAI0056480.1"/>
    </source>
</evidence>
<keyword evidence="2" id="KW-1185">Reference proteome</keyword>
<accession>A0ACB8SJ77</accession>
<dbReference type="Proteomes" id="UP000814140">
    <property type="component" value="Unassembled WGS sequence"/>
</dbReference>
<reference evidence="1" key="2">
    <citation type="journal article" date="2022" name="New Phytol.">
        <title>Evolutionary transition to the ectomycorrhizal habit in the genomes of a hyperdiverse lineage of mushroom-forming fungi.</title>
        <authorList>
            <person name="Looney B."/>
            <person name="Miyauchi S."/>
            <person name="Morin E."/>
            <person name="Drula E."/>
            <person name="Courty P.E."/>
            <person name="Kohler A."/>
            <person name="Kuo A."/>
            <person name="LaButti K."/>
            <person name="Pangilinan J."/>
            <person name="Lipzen A."/>
            <person name="Riley R."/>
            <person name="Andreopoulos W."/>
            <person name="He G."/>
            <person name="Johnson J."/>
            <person name="Nolan M."/>
            <person name="Tritt A."/>
            <person name="Barry K.W."/>
            <person name="Grigoriev I.V."/>
            <person name="Nagy L.G."/>
            <person name="Hibbett D."/>
            <person name="Henrissat B."/>
            <person name="Matheny P.B."/>
            <person name="Labbe J."/>
            <person name="Martin F.M."/>
        </authorList>
    </citation>
    <scope>NUCLEOTIDE SEQUENCE</scope>
    <source>
        <strain evidence="1">HHB10654</strain>
    </source>
</reference>
<protein>
    <submittedName>
        <fullName evidence="1">Uncharacterized protein</fullName>
    </submittedName>
</protein>
<sequence>MVLQFALGLEHVENNYYHKFMDMFDEAAFAAAGFPPWVRGRFVQIVQHEDTHVRFITAALGADAPLPCTYSFPVNTVTDFVTLSGVFEDGASAAYLGYANILQDDQLITNAGSIVVTETRHATWIDSAVTKGQPWSGSFQTPLALGNVFSLLSEFTVACPDTNPKLPFVAHTPISFTPAAPVPGSDIALAFNTTAAKISADDKLFLAVFSGLNTTFVPLETSSVLSGTAKAKLPVGLQGTAYAVVTNVDSTPIPDTATLTAPAILIFPFDSQANNEQ</sequence>
<organism evidence="1 2">
    <name type="scientific">Artomyces pyxidatus</name>
    <dbReference type="NCBI Taxonomy" id="48021"/>
    <lineage>
        <taxon>Eukaryota</taxon>
        <taxon>Fungi</taxon>
        <taxon>Dikarya</taxon>
        <taxon>Basidiomycota</taxon>
        <taxon>Agaricomycotina</taxon>
        <taxon>Agaricomycetes</taxon>
        <taxon>Russulales</taxon>
        <taxon>Auriscalpiaceae</taxon>
        <taxon>Artomyces</taxon>
    </lineage>
</organism>
<dbReference type="EMBL" id="MU277263">
    <property type="protein sequence ID" value="KAI0056480.1"/>
    <property type="molecule type" value="Genomic_DNA"/>
</dbReference>
<gene>
    <name evidence="1" type="ORF">BV25DRAFT_1872741</name>
</gene>
<comment type="caution">
    <text evidence="1">The sequence shown here is derived from an EMBL/GenBank/DDBJ whole genome shotgun (WGS) entry which is preliminary data.</text>
</comment>
<reference evidence="1" key="1">
    <citation type="submission" date="2021-03" db="EMBL/GenBank/DDBJ databases">
        <authorList>
            <consortium name="DOE Joint Genome Institute"/>
            <person name="Ahrendt S."/>
            <person name="Looney B.P."/>
            <person name="Miyauchi S."/>
            <person name="Morin E."/>
            <person name="Drula E."/>
            <person name="Courty P.E."/>
            <person name="Chicoki N."/>
            <person name="Fauchery L."/>
            <person name="Kohler A."/>
            <person name="Kuo A."/>
            <person name="Labutti K."/>
            <person name="Pangilinan J."/>
            <person name="Lipzen A."/>
            <person name="Riley R."/>
            <person name="Andreopoulos W."/>
            <person name="He G."/>
            <person name="Johnson J."/>
            <person name="Barry K.W."/>
            <person name="Grigoriev I.V."/>
            <person name="Nagy L."/>
            <person name="Hibbett D."/>
            <person name="Henrissat B."/>
            <person name="Matheny P.B."/>
            <person name="Labbe J."/>
            <person name="Martin F."/>
        </authorList>
    </citation>
    <scope>NUCLEOTIDE SEQUENCE</scope>
    <source>
        <strain evidence="1">HHB10654</strain>
    </source>
</reference>
<evidence type="ECO:0000313" key="2">
    <source>
        <dbReference type="Proteomes" id="UP000814140"/>
    </source>
</evidence>